<comment type="similarity">
    <text evidence="8">Belongs to the NAD synthetase family.</text>
</comment>
<dbReference type="EMBL" id="JAWNGC010000003">
    <property type="protein sequence ID" value="MDY5154826.1"/>
    <property type="molecule type" value="Genomic_DNA"/>
</dbReference>
<dbReference type="InterPro" id="IPR014729">
    <property type="entry name" value="Rossmann-like_a/b/a_fold"/>
</dbReference>
<dbReference type="EC" id="6.3.5.1" evidence="7"/>
<keyword evidence="3 7" id="KW-0436">Ligase</keyword>
<evidence type="ECO:0000313" key="11">
    <source>
        <dbReference type="Proteomes" id="UP001281731"/>
    </source>
</evidence>
<dbReference type="InterPro" id="IPR014445">
    <property type="entry name" value="Gln-dep_NAD_synthase"/>
</dbReference>
<protein>
    <recommendedName>
        <fullName evidence="7">Glutamine-dependent NAD(+) synthetase</fullName>
        <ecNumber evidence="7">6.3.5.1</ecNumber>
    </recommendedName>
    <alternativeName>
        <fullName evidence="7">NAD(+) synthase [glutamine-hydrolyzing]</fullName>
    </alternativeName>
</protein>
<comment type="pathway">
    <text evidence="1 7">Cofactor biosynthesis; NAD(+) biosynthesis; NAD(+) from deamido-NAD(+) (L-Gln route): step 1/1.</text>
</comment>
<dbReference type="PANTHER" id="PTHR23090">
    <property type="entry name" value="NH 3 /GLUTAMINE-DEPENDENT NAD + SYNTHETASE"/>
    <property type="match status" value="1"/>
</dbReference>
<keyword evidence="5 7" id="KW-0067">ATP-binding</keyword>
<comment type="caution">
    <text evidence="10">The sequence shown here is derived from an EMBL/GenBank/DDBJ whole genome shotgun (WGS) entry which is preliminary data.</text>
</comment>
<evidence type="ECO:0000256" key="4">
    <source>
        <dbReference type="ARBA" id="ARBA00022741"/>
    </source>
</evidence>
<evidence type="ECO:0000256" key="7">
    <source>
        <dbReference type="PIRNR" id="PIRNR006630"/>
    </source>
</evidence>
<dbReference type="Proteomes" id="UP001281731">
    <property type="component" value="Unassembled WGS sequence"/>
</dbReference>
<evidence type="ECO:0000256" key="1">
    <source>
        <dbReference type="ARBA" id="ARBA00005188"/>
    </source>
</evidence>
<dbReference type="InterPro" id="IPR022310">
    <property type="entry name" value="NAD/GMP_synthase"/>
</dbReference>
<dbReference type="NCBIfam" id="TIGR00552">
    <property type="entry name" value="nadE"/>
    <property type="match status" value="1"/>
</dbReference>
<dbReference type="InterPro" id="IPR036526">
    <property type="entry name" value="C-N_Hydrolase_sf"/>
</dbReference>
<feature type="domain" description="CN hydrolase" evidence="9">
    <location>
        <begin position="13"/>
        <end position="288"/>
    </location>
</feature>
<dbReference type="GO" id="GO:0003952">
    <property type="term" value="F:NAD+ synthase (glutamine-hydrolyzing) activity"/>
    <property type="evidence" value="ECO:0007669"/>
    <property type="project" value="UniProtKB-UniRule"/>
</dbReference>
<dbReference type="GO" id="GO:0009435">
    <property type="term" value="P:NAD+ biosynthetic process"/>
    <property type="evidence" value="ECO:0007669"/>
    <property type="project" value="UniProtKB-UniRule"/>
</dbReference>
<dbReference type="SUPFAM" id="SSF56317">
    <property type="entry name" value="Carbon-nitrogen hydrolase"/>
    <property type="match status" value="1"/>
</dbReference>
<comment type="similarity">
    <text evidence="2 7">In the C-terminal section; belongs to the NAD synthetase family.</text>
</comment>
<dbReference type="CDD" id="cd07570">
    <property type="entry name" value="GAT_Gln-NAD-synth"/>
    <property type="match status" value="1"/>
</dbReference>
<accession>A0AAW9HYD0</accession>
<keyword evidence="6 7" id="KW-0520">NAD</keyword>
<dbReference type="NCBIfam" id="NF002730">
    <property type="entry name" value="PRK02628.1"/>
    <property type="match status" value="1"/>
</dbReference>
<name>A0AAW9HYD0_9ACTO</name>
<evidence type="ECO:0000256" key="5">
    <source>
        <dbReference type="ARBA" id="ARBA00022840"/>
    </source>
</evidence>
<reference evidence="10" key="1">
    <citation type="submission" date="2023-10" db="EMBL/GenBank/DDBJ databases">
        <title>Whole Genome based description of the genera Actinobaculum and Actinotignum reveals a complex phylogenetic relationship within the species included in the genus Actinotignum.</title>
        <authorList>
            <person name="Jensen C.S."/>
            <person name="Dargis R."/>
            <person name="Kemp M."/>
            <person name="Christensen J.J."/>
        </authorList>
    </citation>
    <scope>NUCLEOTIDE SEQUENCE</scope>
    <source>
        <strain evidence="10">SLA_B511</strain>
    </source>
</reference>
<evidence type="ECO:0000256" key="3">
    <source>
        <dbReference type="ARBA" id="ARBA00022598"/>
    </source>
</evidence>
<evidence type="ECO:0000313" key="10">
    <source>
        <dbReference type="EMBL" id="MDY5154826.1"/>
    </source>
</evidence>
<dbReference type="Pfam" id="PF00795">
    <property type="entry name" value="CN_hydrolase"/>
    <property type="match status" value="1"/>
</dbReference>
<sequence>MADFYSLYTHGFLRIASCTPEINLARPQKNAKRIVDMARECADAGASIIVFPELCVTGASLGDLFFQDSLIHASNEAVKYICKKTADLPCIVIVGAPIRYETQLFNCAVVMHDGGIEACVPKVYIAEYGPVAEKRIFTSGAEIYAYVDLDNTPESLMREGGAFPYLASLSPYTIFTTEHVTNMRWIVALGEDIHAPIGPAQLAAVKDVDAIINISALASEVGGTHLHSTAISGLSATMGIAILQTNGNAGESSTAATWSPSTRFYENGELLIKNDGNVTSATYCDIDISGLAHYRTKQSILKDSVAFGDRLLSAGQQALSSNVYDSVCETMTISLQLPADSQATSLHWEEKSEDASPAHYTDATAHATVPATHVLRRTFSRYPFFGPGEDADARCKEVLRLQARALLQRLQAIGNPKIVLGVSGGLDSTQALLTSVEALRMSGRPYSDIIAYTMPGFGTTDTTKSNAYALCKALGVELRELDIRPSATQMLEDMGHPFGQGQPVYDVTFENVQAGLRTDYLFRIAGHEGGIVLGTGDLSESALGWCTFGVGDHMSHYDTNADLPKTAMQQCIRWAAESNYFGQNTSEVLTNIVNTEISPELIPADEDGKAQSTQDTIGPYDLHDFFLFYLLKGYAPEKIAYLAWHTWRNKEVGTWPRYIPEDVRREYTLAEITYWLKVFLKRFFTSQYKRSTSPNGPRLLAGGSLSPSVDWRMPSDVSGSVWLEAVDTIPTDRDW</sequence>
<gene>
    <name evidence="10" type="ORF">R6G80_03680</name>
</gene>
<dbReference type="Gene3D" id="3.40.50.620">
    <property type="entry name" value="HUPs"/>
    <property type="match status" value="1"/>
</dbReference>
<comment type="catalytic activity">
    <reaction evidence="7">
        <text>deamido-NAD(+) + L-glutamine + ATP + H2O = L-glutamate + AMP + diphosphate + NAD(+) + H(+)</text>
        <dbReference type="Rhea" id="RHEA:24384"/>
        <dbReference type="ChEBI" id="CHEBI:15377"/>
        <dbReference type="ChEBI" id="CHEBI:15378"/>
        <dbReference type="ChEBI" id="CHEBI:29985"/>
        <dbReference type="ChEBI" id="CHEBI:30616"/>
        <dbReference type="ChEBI" id="CHEBI:33019"/>
        <dbReference type="ChEBI" id="CHEBI:57540"/>
        <dbReference type="ChEBI" id="CHEBI:58359"/>
        <dbReference type="ChEBI" id="CHEBI:58437"/>
        <dbReference type="ChEBI" id="CHEBI:456215"/>
        <dbReference type="EC" id="6.3.5.1"/>
    </reaction>
</comment>
<dbReference type="GO" id="GO:0005737">
    <property type="term" value="C:cytoplasm"/>
    <property type="evidence" value="ECO:0007669"/>
    <property type="project" value="InterPro"/>
</dbReference>
<dbReference type="FunFam" id="1.10.10.1140:FF:000001">
    <property type="entry name" value="Glutamine-dependent NAD(+) synthetase"/>
    <property type="match status" value="1"/>
</dbReference>
<dbReference type="RefSeq" id="WP_320756444.1">
    <property type="nucleotide sequence ID" value="NZ_CP171105.1"/>
</dbReference>
<dbReference type="PANTHER" id="PTHR23090:SF9">
    <property type="entry name" value="GLUTAMINE-DEPENDENT NAD(+) SYNTHETASE"/>
    <property type="match status" value="1"/>
</dbReference>
<dbReference type="SUPFAM" id="SSF52402">
    <property type="entry name" value="Adenine nucleotide alpha hydrolases-like"/>
    <property type="match status" value="1"/>
</dbReference>
<dbReference type="InterPro" id="IPR003694">
    <property type="entry name" value="NAD_synthase"/>
</dbReference>
<evidence type="ECO:0000256" key="2">
    <source>
        <dbReference type="ARBA" id="ARBA00007145"/>
    </source>
</evidence>
<proteinExistence type="inferred from homology"/>
<dbReference type="AlphaFoldDB" id="A0AAW9HYD0"/>
<dbReference type="PIRSF" id="PIRSF006630">
    <property type="entry name" value="NADS_GAT"/>
    <property type="match status" value="1"/>
</dbReference>
<dbReference type="Gene3D" id="3.60.110.10">
    <property type="entry name" value="Carbon-nitrogen hydrolase"/>
    <property type="match status" value="1"/>
</dbReference>
<dbReference type="InterPro" id="IPR003010">
    <property type="entry name" value="C-N_Hydrolase"/>
</dbReference>
<evidence type="ECO:0000256" key="6">
    <source>
        <dbReference type="ARBA" id="ARBA00023027"/>
    </source>
</evidence>
<dbReference type="GO" id="GO:0005524">
    <property type="term" value="F:ATP binding"/>
    <property type="evidence" value="ECO:0007669"/>
    <property type="project" value="UniProtKB-UniRule"/>
</dbReference>
<evidence type="ECO:0000256" key="8">
    <source>
        <dbReference type="RuleBase" id="RU003811"/>
    </source>
</evidence>
<dbReference type="InterPro" id="IPR041856">
    <property type="entry name" value="NAD+_synth_C"/>
</dbReference>
<dbReference type="GO" id="GO:0004359">
    <property type="term" value="F:glutaminase activity"/>
    <property type="evidence" value="ECO:0007669"/>
    <property type="project" value="InterPro"/>
</dbReference>
<organism evidence="10 11">
    <name type="scientific">Actinotignum urinale</name>
    <dbReference type="NCBI Taxonomy" id="190146"/>
    <lineage>
        <taxon>Bacteria</taxon>
        <taxon>Bacillati</taxon>
        <taxon>Actinomycetota</taxon>
        <taxon>Actinomycetes</taxon>
        <taxon>Actinomycetales</taxon>
        <taxon>Actinomycetaceae</taxon>
        <taxon>Actinotignum</taxon>
    </lineage>
</organism>
<dbReference type="Pfam" id="PF02540">
    <property type="entry name" value="NAD_synthase"/>
    <property type="match status" value="1"/>
</dbReference>
<dbReference type="PROSITE" id="PS50263">
    <property type="entry name" value="CN_HYDROLASE"/>
    <property type="match status" value="1"/>
</dbReference>
<keyword evidence="4 7" id="KW-0547">Nucleotide-binding</keyword>
<evidence type="ECO:0000259" key="9">
    <source>
        <dbReference type="PROSITE" id="PS50263"/>
    </source>
</evidence>
<dbReference type="Gene3D" id="1.10.10.1140">
    <property type="entry name" value="Glutamine-dependent NAD+ synthetase, C-terminal domain"/>
    <property type="match status" value="1"/>
</dbReference>
<dbReference type="CDD" id="cd00553">
    <property type="entry name" value="NAD_synthase"/>
    <property type="match status" value="1"/>
</dbReference>